<dbReference type="EMBL" id="CAAALY010261392">
    <property type="protein sequence ID" value="VEL39483.1"/>
    <property type="molecule type" value="Genomic_DNA"/>
</dbReference>
<comment type="caution">
    <text evidence="2">The sequence shown here is derived from an EMBL/GenBank/DDBJ whole genome shotgun (WGS) entry which is preliminary data.</text>
</comment>
<reference evidence="2" key="1">
    <citation type="submission" date="2018-11" db="EMBL/GenBank/DDBJ databases">
        <authorList>
            <consortium name="Pathogen Informatics"/>
        </authorList>
    </citation>
    <scope>NUCLEOTIDE SEQUENCE</scope>
</reference>
<accession>A0A3S5FGP2</accession>
<gene>
    <name evidence="2" type="ORF">PXEA_LOCUS32923</name>
</gene>
<dbReference type="AlphaFoldDB" id="A0A3S5FGP2"/>
<feature type="region of interest" description="Disordered" evidence="1">
    <location>
        <begin position="71"/>
        <end position="102"/>
    </location>
</feature>
<protein>
    <submittedName>
        <fullName evidence="2">Uncharacterized protein</fullName>
    </submittedName>
</protein>
<sequence length="152" mass="15159">MQGIFEKSASAHIDPETASLPNGFQSSKDDGHCPFVSAGPSGASHGDCFQKGQSLSSSTIASTNLANISAQATPNSAAGSSRLLHLPSGPAGPRSGSGSGFSNAAAVGSLAISANSGQPITSLAPGRHSQTSSNFVHRTSSSLTSRTEFATK</sequence>
<name>A0A3S5FGP2_9PLAT</name>
<feature type="compositionally biased region" description="Polar residues" evidence="1">
    <location>
        <begin position="128"/>
        <end position="152"/>
    </location>
</feature>
<organism evidence="2 3">
    <name type="scientific">Protopolystoma xenopodis</name>
    <dbReference type="NCBI Taxonomy" id="117903"/>
    <lineage>
        <taxon>Eukaryota</taxon>
        <taxon>Metazoa</taxon>
        <taxon>Spiralia</taxon>
        <taxon>Lophotrochozoa</taxon>
        <taxon>Platyhelminthes</taxon>
        <taxon>Monogenea</taxon>
        <taxon>Polyopisthocotylea</taxon>
        <taxon>Polystomatidea</taxon>
        <taxon>Polystomatidae</taxon>
        <taxon>Protopolystoma</taxon>
    </lineage>
</organism>
<feature type="region of interest" description="Disordered" evidence="1">
    <location>
        <begin position="1"/>
        <end position="53"/>
    </location>
</feature>
<keyword evidence="3" id="KW-1185">Reference proteome</keyword>
<feature type="region of interest" description="Disordered" evidence="1">
    <location>
        <begin position="116"/>
        <end position="152"/>
    </location>
</feature>
<proteinExistence type="predicted"/>
<evidence type="ECO:0000313" key="3">
    <source>
        <dbReference type="Proteomes" id="UP000784294"/>
    </source>
</evidence>
<dbReference type="Proteomes" id="UP000784294">
    <property type="component" value="Unassembled WGS sequence"/>
</dbReference>
<evidence type="ECO:0000256" key="1">
    <source>
        <dbReference type="SAM" id="MobiDB-lite"/>
    </source>
</evidence>
<evidence type="ECO:0000313" key="2">
    <source>
        <dbReference type="EMBL" id="VEL39483.1"/>
    </source>
</evidence>
<feature type="compositionally biased region" description="Low complexity" evidence="1">
    <location>
        <begin position="87"/>
        <end position="102"/>
    </location>
</feature>